<dbReference type="EMBL" id="PEWP01000030">
    <property type="protein sequence ID" value="PIU46817.1"/>
    <property type="molecule type" value="Genomic_DNA"/>
</dbReference>
<dbReference type="PANTHER" id="PTHR30615">
    <property type="entry name" value="UNCHARACTERIZED PROTEIN YJBQ-RELATED"/>
    <property type="match status" value="1"/>
</dbReference>
<sequence length="147" mass="16992">MKIVNTTIELQTKGEFDFIDLTDKVKAFIKESQIKNGLVNIQTLHTTAVLIINENEPLLLEDFKRHLENLSPKTLKYNHDDFKKRTVNLCADECINGHSHCKAILLSVNVSLNLIKGEIQFGQWQRILLVELDRTRKRKIQIQILGE</sequence>
<dbReference type="InterPro" id="IPR001602">
    <property type="entry name" value="UPF0047_YjbQ-like"/>
</dbReference>
<dbReference type="PIRSF" id="PIRSF004681">
    <property type="entry name" value="UCP004681"/>
    <property type="match status" value="1"/>
</dbReference>
<comment type="caution">
    <text evidence="2">The sequence shown here is derived from an EMBL/GenBank/DDBJ whole genome shotgun (WGS) entry which is preliminary data.</text>
</comment>
<proteinExistence type="inferred from homology"/>
<dbReference type="InterPro" id="IPR035917">
    <property type="entry name" value="YjbQ-like_sf"/>
</dbReference>
<evidence type="ECO:0000313" key="3">
    <source>
        <dbReference type="Proteomes" id="UP000228777"/>
    </source>
</evidence>
<dbReference type="PANTHER" id="PTHR30615:SF8">
    <property type="entry name" value="UPF0047 PROTEIN C4A8.02C"/>
    <property type="match status" value="1"/>
</dbReference>
<evidence type="ECO:0000256" key="1">
    <source>
        <dbReference type="ARBA" id="ARBA00005534"/>
    </source>
</evidence>
<name>A0A2M6Z3B8_9BACT</name>
<evidence type="ECO:0000313" key="2">
    <source>
        <dbReference type="EMBL" id="PIU46817.1"/>
    </source>
</evidence>
<reference evidence="3" key="1">
    <citation type="submission" date="2017-09" db="EMBL/GenBank/DDBJ databases">
        <title>Depth-based differentiation of microbial function through sediment-hosted aquifers and enrichment of novel symbionts in the deep terrestrial subsurface.</title>
        <authorList>
            <person name="Probst A.J."/>
            <person name="Ladd B."/>
            <person name="Jarett J.K."/>
            <person name="Geller-Mcgrath D.E."/>
            <person name="Sieber C.M.K."/>
            <person name="Emerson J.B."/>
            <person name="Anantharaman K."/>
            <person name="Thomas B.C."/>
            <person name="Malmstrom R."/>
            <person name="Stieglmeier M."/>
            <person name="Klingl A."/>
            <person name="Woyke T."/>
            <person name="Ryan C.M."/>
            <person name="Banfield J.F."/>
        </authorList>
    </citation>
    <scope>NUCLEOTIDE SEQUENCE [LARGE SCALE GENOMIC DNA]</scope>
</reference>
<dbReference type="Gene3D" id="2.60.120.460">
    <property type="entry name" value="YjbQ-like"/>
    <property type="match status" value="1"/>
</dbReference>
<dbReference type="Proteomes" id="UP000228777">
    <property type="component" value="Unassembled WGS sequence"/>
</dbReference>
<dbReference type="SUPFAM" id="SSF111038">
    <property type="entry name" value="YjbQ-like"/>
    <property type="match status" value="1"/>
</dbReference>
<gene>
    <name evidence="2" type="ORF">COS93_01550</name>
</gene>
<dbReference type="NCBIfam" id="TIGR00149">
    <property type="entry name" value="TIGR00149_YjbQ"/>
    <property type="match status" value="1"/>
</dbReference>
<dbReference type="AlphaFoldDB" id="A0A2M6Z3B8"/>
<dbReference type="Pfam" id="PF01894">
    <property type="entry name" value="YjbQ"/>
    <property type="match status" value="1"/>
</dbReference>
<protein>
    <submittedName>
        <fullName evidence="2">Secondary thiamine-phosphate synthase enzyme</fullName>
    </submittedName>
</protein>
<accession>A0A2M6Z3B8</accession>
<organism evidence="2 3">
    <name type="scientific">bacterium (Candidatus Gribaldobacteria) CG07_land_8_20_14_0_80_33_18</name>
    <dbReference type="NCBI Taxonomy" id="2014272"/>
    <lineage>
        <taxon>Bacteria</taxon>
        <taxon>Candidatus Gribaldobacteria</taxon>
    </lineage>
</organism>
<comment type="similarity">
    <text evidence="1">Belongs to the UPF0047 family.</text>
</comment>